<evidence type="ECO:0000259" key="2">
    <source>
        <dbReference type="Pfam" id="PF22807"/>
    </source>
</evidence>
<gene>
    <name evidence="3" type="ORF">FIT61_04315</name>
</gene>
<feature type="chain" id="PRO_5042075934" evidence="1">
    <location>
        <begin position="22"/>
        <end position="435"/>
    </location>
</feature>
<protein>
    <submittedName>
        <fullName evidence="3">Sorbosone dehydrogenase family protein</fullName>
    </submittedName>
</protein>
<dbReference type="PROSITE" id="PS51257">
    <property type="entry name" value="PROKAR_LIPOPROTEIN"/>
    <property type="match status" value="1"/>
</dbReference>
<dbReference type="PANTHER" id="PTHR33546">
    <property type="entry name" value="LARGE, MULTIFUNCTIONAL SECRETED PROTEIN-RELATED"/>
    <property type="match status" value="1"/>
</dbReference>
<dbReference type="KEGG" id="mrk:FIT61_04315"/>
<organism evidence="3 4">
    <name type="scientific">Candidatus Methylopumilus rimovensis</name>
    <dbReference type="NCBI Taxonomy" id="2588535"/>
    <lineage>
        <taxon>Bacteria</taxon>
        <taxon>Pseudomonadati</taxon>
        <taxon>Pseudomonadota</taxon>
        <taxon>Betaproteobacteria</taxon>
        <taxon>Nitrosomonadales</taxon>
        <taxon>Methylophilaceae</taxon>
        <taxon>Candidatus Methylopumilus</taxon>
    </lineage>
</organism>
<dbReference type="Gene3D" id="2.120.10.30">
    <property type="entry name" value="TolB, C-terminal domain"/>
    <property type="match status" value="1"/>
</dbReference>
<proteinExistence type="predicted"/>
<dbReference type="Pfam" id="PF22807">
    <property type="entry name" value="TrAA12"/>
    <property type="match status" value="2"/>
</dbReference>
<reference evidence="3 4" key="1">
    <citation type="journal article" date="2019" name="ISME J.">
        <title>Evolution in action: habitat transition from sediment to the pelagial leads to genome streamlining in Methylophilaceae.</title>
        <authorList>
            <person name="Salcher M."/>
            <person name="Schaefle D."/>
            <person name="Kaspar M."/>
            <person name="Neuenschwander S.M."/>
            <person name="Ghai R."/>
        </authorList>
    </citation>
    <scope>NUCLEOTIDE SEQUENCE [LARGE SCALE GENOMIC DNA]</scope>
    <source>
        <strain evidence="3 4">MMS-RI-1</strain>
    </source>
</reference>
<dbReference type="PANTHER" id="PTHR33546:SF1">
    <property type="entry name" value="LARGE, MULTIFUNCTIONAL SECRETED PROTEIN"/>
    <property type="match status" value="1"/>
</dbReference>
<feature type="domain" description="Pyrroloquinoline quinone-dependent pyranose dehydrogenase beta-propeller" evidence="2">
    <location>
        <begin position="327"/>
        <end position="432"/>
    </location>
</feature>
<evidence type="ECO:0000313" key="4">
    <source>
        <dbReference type="Proteomes" id="UP000312102"/>
    </source>
</evidence>
<dbReference type="InterPro" id="IPR011042">
    <property type="entry name" value="6-blade_b-propeller_TolB-like"/>
</dbReference>
<dbReference type="RefSeq" id="WP_139883485.1">
    <property type="nucleotide sequence ID" value="NZ_CP040986.1"/>
</dbReference>
<dbReference type="EMBL" id="CP040986">
    <property type="protein sequence ID" value="QDD13666.1"/>
    <property type="molecule type" value="Genomic_DNA"/>
</dbReference>
<evidence type="ECO:0000313" key="3">
    <source>
        <dbReference type="EMBL" id="QDD13666.1"/>
    </source>
</evidence>
<dbReference type="InterPro" id="IPR054539">
    <property type="entry name" value="Beta-prop_PDH"/>
</dbReference>
<dbReference type="AlphaFoldDB" id="A0AAE6KPH2"/>
<keyword evidence="1" id="KW-0732">Signal</keyword>
<name>A0AAE6KPH2_9PROT</name>
<feature type="signal peptide" evidence="1">
    <location>
        <begin position="1"/>
        <end position="21"/>
    </location>
</feature>
<dbReference type="Proteomes" id="UP000312102">
    <property type="component" value="Chromosome"/>
</dbReference>
<evidence type="ECO:0000256" key="1">
    <source>
        <dbReference type="SAM" id="SignalP"/>
    </source>
</evidence>
<dbReference type="InterPro" id="IPR011041">
    <property type="entry name" value="Quinoprot_gluc/sorb_DH_b-prop"/>
</dbReference>
<feature type="domain" description="Pyrroloquinoline quinone-dependent pyranose dehydrogenase beta-propeller" evidence="2">
    <location>
        <begin position="152"/>
        <end position="284"/>
    </location>
</feature>
<sequence length="435" mass="48223">MKKILSIFILAILFSCQTILSSDLPPSSLGVNPELPEPSVSIIPTVNIAKASKWPENLTPIVHDNFAINLYSRDLIHPRWLYVLPNGDVLVAQSNKQPPKKAQGLKDLIAGFIMKRAGAGNDSPDKISLLRDKNDDGVAELANDFLTRLHSPFGMALIGNDLYVANTDAILRFHYELGDLSIDTKKYPPEKIADLPEGEINSHWTKNIIASSDGAKLYVTVGSNSNIGEHGLDQENDRASIIEVDLKTKQKRVYASGLRNPNGLAWHPTSGELWTVVNERDALGNDLVPDYLTSVHDGDFFGWPYVYYKNHKDPRVKEPMPSNLNPRSPDYALGAHVAALGLVFSDISQFKSPYNYGVFISEHGSWNRKPRSGYKVVYIPFKDNEPQGLPIDIVTNFVVGDEAYGRPVGLVIDKKGNLLIADDVGNRVWRVTSKQ</sequence>
<keyword evidence="4" id="KW-1185">Reference proteome</keyword>
<dbReference type="SUPFAM" id="SSF50952">
    <property type="entry name" value="Soluble quinoprotein glucose dehydrogenase"/>
    <property type="match status" value="1"/>
</dbReference>
<accession>A0AAE6KPH2</accession>